<accession>A0A1H7TH65</accession>
<dbReference type="STRING" id="641665.GCA_002104455_02134"/>
<dbReference type="InterPro" id="IPR015038">
    <property type="entry name" value="GlaH"/>
</dbReference>
<keyword evidence="6" id="KW-1185">Reference proteome</keyword>
<evidence type="ECO:0000313" key="6">
    <source>
        <dbReference type="Proteomes" id="UP000199297"/>
    </source>
</evidence>
<dbReference type="AlphaFoldDB" id="A0A1H7TH65"/>
<dbReference type="GO" id="GO:0005506">
    <property type="term" value="F:iron ion binding"/>
    <property type="evidence" value="ECO:0007669"/>
    <property type="project" value="InterPro"/>
</dbReference>
<dbReference type="GO" id="GO:0050498">
    <property type="term" value="F:oxidoreductase activity, acting on paired donors, with incorporation or reduction of molecular oxygen, with 2-oxoglutarate as one donor, and the other dehydrogenated"/>
    <property type="evidence" value="ECO:0007669"/>
    <property type="project" value="InterPro"/>
</dbReference>
<gene>
    <name evidence="5" type="ORF">SAMN05216262_12520</name>
</gene>
<evidence type="ECO:0000256" key="2">
    <source>
        <dbReference type="ARBA" id="ARBA00022964"/>
    </source>
</evidence>
<dbReference type="Proteomes" id="UP000199297">
    <property type="component" value="Unassembled WGS sequence"/>
</dbReference>
<protein>
    <submittedName>
        <fullName evidence="5">Protein CsiD</fullName>
    </submittedName>
</protein>
<evidence type="ECO:0000256" key="4">
    <source>
        <dbReference type="ARBA" id="ARBA00023004"/>
    </source>
</evidence>
<evidence type="ECO:0000256" key="1">
    <source>
        <dbReference type="ARBA" id="ARBA00022723"/>
    </source>
</evidence>
<proteinExistence type="predicted"/>
<dbReference type="SUPFAM" id="SSF51197">
    <property type="entry name" value="Clavaminate synthase-like"/>
    <property type="match status" value="1"/>
</dbReference>
<reference evidence="6" key="1">
    <citation type="submission" date="2016-10" db="EMBL/GenBank/DDBJ databases">
        <authorList>
            <person name="Varghese N."/>
            <person name="Submissions S."/>
        </authorList>
    </citation>
    <scope>NUCLEOTIDE SEQUENCE [LARGE SCALE GENOMIC DNA]</scope>
    <source>
        <strain evidence="6">CGMCC 1.9127</strain>
    </source>
</reference>
<keyword evidence="2" id="KW-0223">Dioxygenase</keyword>
<evidence type="ECO:0000256" key="3">
    <source>
        <dbReference type="ARBA" id="ARBA00023002"/>
    </source>
</evidence>
<dbReference type="NCBIfam" id="NF002814">
    <property type="entry name" value="PRK02963.1"/>
    <property type="match status" value="1"/>
</dbReference>
<dbReference type="Pfam" id="PF08943">
    <property type="entry name" value="CsiD"/>
    <property type="match status" value="1"/>
</dbReference>
<dbReference type="GO" id="GO:0016706">
    <property type="term" value="F:2-oxoglutarate-dependent dioxygenase activity"/>
    <property type="evidence" value="ECO:0007669"/>
    <property type="project" value="UniProtKB-ARBA"/>
</dbReference>
<dbReference type="InterPro" id="IPR042098">
    <property type="entry name" value="TauD-like_sf"/>
</dbReference>
<organism evidence="5 6">
    <name type="scientific">Colwellia chukchiensis</name>
    <dbReference type="NCBI Taxonomy" id="641665"/>
    <lineage>
        <taxon>Bacteria</taxon>
        <taxon>Pseudomonadati</taxon>
        <taxon>Pseudomonadota</taxon>
        <taxon>Gammaproteobacteria</taxon>
        <taxon>Alteromonadales</taxon>
        <taxon>Colwelliaceae</taxon>
        <taxon>Colwellia</taxon>
    </lineage>
</organism>
<keyword evidence="4" id="KW-0408">Iron</keyword>
<sequence>MNTNVKQIENEIKLNSHGFSVTPFAANPRLQVVKLSSETVKGFIEQALPFGVQAIEYKPFLRFHVADILNKLTQDTLGPLLLATIKNRATGGFMLQCEPVTIEYQPLEFNILLSTAVSHLIGVPNLDAMYGKFYARFSVKNEDNSDSYLRQAHRRMELHNDGTYVKERTDWVLMQKIAEKNMTGGDSLLLHVDDWQDLEKFYHHPLGKEDIQWTSPASKNIPYKIQHPVFFETDENGRPKMLFIDQFAEPLNMEQGRYLYEMGSSLESEQNTFNVRVPVGSMLVINNHAWLHGRDKFVADKGLYRELLRQRGAYYENAKLTQ</sequence>
<name>A0A1H7TH65_9GAMM</name>
<keyword evidence="3" id="KW-0560">Oxidoreductase</keyword>
<evidence type="ECO:0000313" key="5">
    <source>
        <dbReference type="EMBL" id="SEL83829.1"/>
    </source>
</evidence>
<keyword evidence="1" id="KW-0479">Metal-binding</keyword>
<dbReference type="RefSeq" id="WP_085286075.1">
    <property type="nucleotide sequence ID" value="NZ_FOBI01000025.1"/>
</dbReference>
<dbReference type="OrthoDB" id="8954293at2"/>
<dbReference type="EMBL" id="FOBI01000025">
    <property type="protein sequence ID" value="SEL83829.1"/>
    <property type="molecule type" value="Genomic_DNA"/>
</dbReference>
<dbReference type="Gene3D" id="3.60.130.10">
    <property type="entry name" value="Clavaminate synthase-like"/>
    <property type="match status" value="1"/>
</dbReference>